<feature type="signal peptide" evidence="8">
    <location>
        <begin position="1"/>
        <end position="24"/>
    </location>
</feature>
<comment type="similarity">
    <text evidence="2">Belongs to the OmpP1/FadL family.</text>
</comment>
<keyword evidence="10" id="KW-1185">Reference proteome</keyword>
<dbReference type="PANTHER" id="PTHR35093">
    <property type="entry name" value="OUTER MEMBRANE PROTEIN NMB0088-RELATED"/>
    <property type="match status" value="1"/>
</dbReference>
<dbReference type="PANTHER" id="PTHR35093:SF3">
    <property type="entry name" value="LONG-CHAIN FATTY ACID TRANSPORT PROTEIN"/>
    <property type="match status" value="1"/>
</dbReference>
<accession>A0A1Y0D9T1</accession>
<keyword evidence="7" id="KW-0998">Cell outer membrane</keyword>
<reference evidence="9 10" key="1">
    <citation type="journal article" date="2014" name="Int. J. Syst. Evol. Microbiol.">
        <title>Oceanisphaera profunda sp. nov., a marine bacterium isolated from deep-sea sediment, and emended description of the genus Oceanisphaera.</title>
        <authorList>
            <person name="Xu Z."/>
            <person name="Zhang X.Y."/>
            <person name="Su H.N."/>
            <person name="Yu Z.C."/>
            <person name="Liu C."/>
            <person name="Li H."/>
            <person name="Chen X.L."/>
            <person name="Song X.Y."/>
            <person name="Xie B.B."/>
            <person name="Qin Q.L."/>
            <person name="Zhou B.C."/>
            <person name="Shi M."/>
            <person name="Huang Y."/>
            <person name="Zhang Y.Z."/>
        </authorList>
    </citation>
    <scope>NUCLEOTIDE SEQUENCE [LARGE SCALE GENOMIC DNA]</scope>
    <source>
        <strain evidence="9 10">SM1222</strain>
    </source>
</reference>
<dbReference type="Gene3D" id="2.40.160.60">
    <property type="entry name" value="Outer membrane protein transport protein (OMPP1/FadL/TodX)"/>
    <property type="match status" value="1"/>
</dbReference>
<comment type="subcellular location">
    <subcellularLocation>
        <location evidence="1">Cell outer membrane</location>
        <topology evidence="1">Multi-pass membrane protein</topology>
    </subcellularLocation>
</comment>
<evidence type="ECO:0000256" key="6">
    <source>
        <dbReference type="ARBA" id="ARBA00023136"/>
    </source>
</evidence>
<dbReference type="SUPFAM" id="SSF56935">
    <property type="entry name" value="Porins"/>
    <property type="match status" value="1"/>
</dbReference>
<dbReference type="Pfam" id="PF03349">
    <property type="entry name" value="Toluene_X"/>
    <property type="match status" value="1"/>
</dbReference>
<keyword evidence="6" id="KW-0472">Membrane</keyword>
<evidence type="ECO:0000256" key="8">
    <source>
        <dbReference type="SAM" id="SignalP"/>
    </source>
</evidence>
<dbReference type="InterPro" id="IPR005017">
    <property type="entry name" value="OMPP1/FadL/TodX"/>
</dbReference>
<dbReference type="KEGG" id="opf:CBP31_01235"/>
<dbReference type="GO" id="GO:0015483">
    <property type="term" value="F:long-chain fatty acid transporting porin activity"/>
    <property type="evidence" value="ECO:0007669"/>
    <property type="project" value="TreeGrafter"/>
</dbReference>
<dbReference type="AlphaFoldDB" id="A0A1Y0D9T1"/>
<evidence type="ECO:0000313" key="10">
    <source>
        <dbReference type="Proteomes" id="UP000243937"/>
    </source>
</evidence>
<dbReference type="RefSeq" id="WP_087038562.1">
    <property type="nucleotide sequence ID" value="NZ_CP021377.1"/>
</dbReference>
<protein>
    <submittedName>
        <fullName evidence="9">Long-chain fatty acid transporter</fullName>
    </submittedName>
</protein>
<evidence type="ECO:0000256" key="2">
    <source>
        <dbReference type="ARBA" id="ARBA00008163"/>
    </source>
</evidence>
<gene>
    <name evidence="9" type="ORF">CBP31_01235</name>
</gene>
<evidence type="ECO:0000256" key="3">
    <source>
        <dbReference type="ARBA" id="ARBA00022452"/>
    </source>
</evidence>
<evidence type="ECO:0000256" key="5">
    <source>
        <dbReference type="ARBA" id="ARBA00022729"/>
    </source>
</evidence>
<evidence type="ECO:0000256" key="4">
    <source>
        <dbReference type="ARBA" id="ARBA00022692"/>
    </source>
</evidence>
<sequence>MSKQILKLSLVAAAMAMATGQAHSAAFQLAEQNATGLGRAYAGEGAIGDNASVLGRNPAAMTLFDRPALSAGAIYINPDVDVEGKPTPAQAGGAALAGTPTSSHDIADDAVVPFFYYVQPVNEQWAVGFGAFTNYGLSTSYQDNHYAGPVAGSTSLKTLNLNPNIAFKANQHLSLGAGFNAVYADAELIRHAGLASLQVNGQTAGTPFATSLAPTSEFVRLKGDDWGYGWNIGLLLEADEHNRWALTYRSKVDLTLEGEYSSALPQLPGNQALAGLPVGTSGVSKPGSLDLSLPAIAEVSGFHQVQPDWALHYGIMWTEWSTFEELRALDNQGGTLFNKPEGFENSWRMSMGATHQLNDQLTLRGGLAYDKSPVPENARSISIPDVDRVWYTVGATYALNESLSMDASFAFLDGKTVNVQESGFEFESGGDAYLFGMQMNYAF</sequence>
<keyword evidence="5 8" id="KW-0732">Signal</keyword>
<evidence type="ECO:0000313" key="9">
    <source>
        <dbReference type="EMBL" id="ART83885.1"/>
    </source>
</evidence>
<name>A0A1Y0D9T1_9GAMM</name>
<dbReference type="OrthoDB" id="19849at2"/>
<organism evidence="9 10">
    <name type="scientific">Oceanisphaera profunda</name>
    <dbReference type="NCBI Taxonomy" id="1416627"/>
    <lineage>
        <taxon>Bacteria</taxon>
        <taxon>Pseudomonadati</taxon>
        <taxon>Pseudomonadota</taxon>
        <taxon>Gammaproteobacteria</taxon>
        <taxon>Aeromonadales</taxon>
        <taxon>Aeromonadaceae</taxon>
        <taxon>Oceanisphaera</taxon>
    </lineage>
</organism>
<proteinExistence type="inferred from homology"/>
<keyword evidence="3" id="KW-1134">Transmembrane beta strand</keyword>
<dbReference type="GO" id="GO:0009279">
    <property type="term" value="C:cell outer membrane"/>
    <property type="evidence" value="ECO:0007669"/>
    <property type="project" value="UniProtKB-SubCell"/>
</dbReference>
<evidence type="ECO:0000256" key="7">
    <source>
        <dbReference type="ARBA" id="ARBA00023237"/>
    </source>
</evidence>
<keyword evidence="4" id="KW-0812">Transmembrane</keyword>
<dbReference type="Proteomes" id="UP000243937">
    <property type="component" value="Chromosome"/>
</dbReference>
<evidence type="ECO:0000256" key="1">
    <source>
        <dbReference type="ARBA" id="ARBA00004571"/>
    </source>
</evidence>
<feature type="chain" id="PRO_5012982443" evidence="8">
    <location>
        <begin position="25"/>
        <end position="443"/>
    </location>
</feature>
<dbReference type="EMBL" id="CP021377">
    <property type="protein sequence ID" value="ART83885.1"/>
    <property type="molecule type" value="Genomic_DNA"/>
</dbReference>